<keyword evidence="9" id="KW-1185">Reference proteome</keyword>
<evidence type="ECO:0000256" key="2">
    <source>
        <dbReference type="ARBA" id="ARBA00022448"/>
    </source>
</evidence>
<reference evidence="8 9" key="1">
    <citation type="submission" date="2015-11" db="EMBL/GenBank/DDBJ databases">
        <title>Genomic analysis of 38 Legionella species identifies large and diverse effector repertoires.</title>
        <authorList>
            <person name="Burstein D."/>
            <person name="Amaro F."/>
            <person name="Zusman T."/>
            <person name="Lifshitz Z."/>
            <person name="Cohen O."/>
            <person name="Gilbert J.A."/>
            <person name="Pupko T."/>
            <person name="Shuman H.A."/>
            <person name="Segal G."/>
        </authorList>
    </citation>
    <scope>NUCLEOTIDE SEQUENCE [LARGE SCALE GENOMIC DNA]</scope>
    <source>
        <strain evidence="8 9">ATCC 49504</strain>
    </source>
</reference>
<dbReference type="Gene3D" id="1.20.1250.20">
    <property type="entry name" value="MFS general substrate transporter like domains"/>
    <property type="match status" value="1"/>
</dbReference>
<dbReference type="STRING" id="45065.Lgee_0263"/>
<comment type="caution">
    <text evidence="8">The sequence shown here is derived from an EMBL/GenBank/DDBJ whole genome shotgun (WGS) entry which is preliminary data.</text>
</comment>
<gene>
    <name evidence="8" type="ORF">Lgee_0263</name>
</gene>
<evidence type="ECO:0000256" key="6">
    <source>
        <dbReference type="ARBA" id="ARBA00022989"/>
    </source>
</evidence>
<proteinExistence type="predicted"/>
<keyword evidence="5" id="KW-0653">Protein transport</keyword>
<dbReference type="OrthoDB" id="9772725at2"/>
<dbReference type="SUPFAM" id="SSF103473">
    <property type="entry name" value="MFS general substrate transporter"/>
    <property type="match status" value="1"/>
</dbReference>
<evidence type="ECO:0000256" key="5">
    <source>
        <dbReference type="ARBA" id="ARBA00022856"/>
    </source>
</evidence>
<dbReference type="NCBIfam" id="TIGR00924">
    <property type="entry name" value="yjdL_sub1_fam"/>
    <property type="match status" value="1"/>
</dbReference>
<dbReference type="PANTHER" id="PTHR23517">
    <property type="entry name" value="RESISTANCE PROTEIN MDTM, PUTATIVE-RELATED-RELATED"/>
    <property type="match status" value="1"/>
</dbReference>
<comment type="subcellular location">
    <subcellularLocation>
        <location evidence="1">Cell membrane</location>
        <topology evidence="1">Multi-pass membrane protein</topology>
    </subcellularLocation>
</comment>
<dbReference type="GO" id="GO:0015833">
    <property type="term" value="P:peptide transport"/>
    <property type="evidence" value="ECO:0007669"/>
    <property type="project" value="UniProtKB-KW"/>
</dbReference>
<dbReference type="InterPro" id="IPR050171">
    <property type="entry name" value="MFS_Transporters"/>
</dbReference>
<keyword evidence="2" id="KW-0813">Transport</keyword>
<organism evidence="8 9">
    <name type="scientific">Legionella geestiana</name>
    <dbReference type="NCBI Taxonomy" id="45065"/>
    <lineage>
        <taxon>Bacteria</taxon>
        <taxon>Pseudomonadati</taxon>
        <taxon>Pseudomonadota</taxon>
        <taxon>Gammaproteobacteria</taxon>
        <taxon>Legionellales</taxon>
        <taxon>Legionellaceae</taxon>
        <taxon>Legionella</taxon>
    </lineage>
</organism>
<keyword evidence="3" id="KW-1003">Cell membrane</keyword>
<evidence type="ECO:0000256" key="7">
    <source>
        <dbReference type="ARBA" id="ARBA00023136"/>
    </source>
</evidence>
<name>A0A0W0U9N2_9GAMM</name>
<evidence type="ECO:0000313" key="9">
    <source>
        <dbReference type="Proteomes" id="UP000054785"/>
    </source>
</evidence>
<protein>
    <submittedName>
        <fullName evidence="8">Peptide transport protein, POT family</fullName>
    </submittedName>
</protein>
<keyword evidence="6" id="KW-1133">Transmembrane helix</keyword>
<dbReference type="Pfam" id="PF00854">
    <property type="entry name" value="PTR2"/>
    <property type="match status" value="1"/>
</dbReference>
<keyword evidence="4" id="KW-0812">Transmembrane</keyword>
<dbReference type="AlphaFoldDB" id="A0A0W0U9N2"/>
<dbReference type="Proteomes" id="UP000054785">
    <property type="component" value="Unassembled WGS sequence"/>
</dbReference>
<evidence type="ECO:0000313" key="8">
    <source>
        <dbReference type="EMBL" id="KTD04233.1"/>
    </source>
</evidence>
<dbReference type="EMBL" id="LNYC01000005">
    <property type="protein sequence ID" value="KTD04233.1"/>
    <property type="molecule type" value="Genomic_DNA"/>
</dbReference>
<dbReference type="GO" id="GO:1904680">
    <property type="term" value="F:peptide transmembrane transporter activity"/>
    <property type="evidence" value="ECO:0007669"/>
    <property type="project" value="InterPro"/>
</dbReference>
<dbReference type="GO" id="GO:0005886">
    <property type="term" value="C:plasma membrane"/>
    <property type="evidence" value="ECO:0007669"/>
    <property type="project" value="UniProtKB-SubCell"/>
</dbReference>
<evidence type="ECO:0000256" key="4">
    <source>
        <dbReference type="ARBA" id="ARBA00022692"/>
    </source>
</evidence>
<dbReference type="InterPro" id="IPR000109">
    <property type="entry name" value="POT_fam"/>
</dbReference>
<dbReference type="PATRIC" id="fig|45065.4.peg.279"/>
<dbReference type="PANTHER" id="PTHR23517:SF15">
    <property type="entry name" value="PROTON-DEPENDENT OLIGOPEPTIDE FAMILY TRANSPORT PROTEIN"/>
    <property type="match status" value="1"/>
</dbReference>
<evidence type="ECO:0000256" key="3">
    <source>
        <dbReference type="ARBA" id="ARBA00022475"/>
    </source>
</evidence>
<dbReference type="RefSeq" id="WP_051551012.1">
    <property type="nucleotide sequence ID" value="NZ_CAAAHN010000001.1"/>
</dbReference>
<evidence type="ECO:0000256" key="1">
    <source>
        <dbReference type="ARBA" id="ARBA00004651"/>
    </source>
</evidence>
<sequence>MTIFSRAGSSEAVIPKGVGALCGIQVVSTLSYSVLYSTLVLYMTGKLGFSARDANHITGVFVAFNYALHLLGGYWGGRILSFRMLFCLGMLAQIAGCLLVAMNSGDIGLYGGLGAFLAGCGLNVTCINCLLTRFFEPGDSRRETAFFWNYAAMNAGFFAGFSLSGYFQMLQDYQSLFVLASLGNLAALLFCLRAWPYLADRDTLFSQKLPSAKRRSRFFGVLSVFALPPLLAFMLQHAEFANRLVLVTGAVMAGVALLLAHRQRDGVVRGRMQSFVVLMLVSTVFWMLFQTAPMGLTQFIEHNVARTINGFTLPTQWFQNINTLTIVIGGPLMSMLLTRLRGRGIAVSIPVQFALALLCIGFAFMLLPCGIARASDTGLVAPMWVVASFVLQSTGELLLSPVGYAMVGRLVPQSLQGVMMGMWMLTVGVGSTLASFTSNSMSAGGEGASPLFTNALFAEVFLKLGLLAVAAAMLLWLLVPVLRRWMAESGEEAEAMNAAPLAESRECCIEQTA</sequence>
<dbReference type="InterPro" id="IPR036259">
    <property type="entry name" value="MFS_trans_sf"/>
</dbReference>
<dbReference type="InterPro" id="IPR005279">
    <property type="entry name" value="Dipep/tripep_permease"/>
</dbReference>
<accession>A0A0W0U9N2</accession>
<keyword evidence="7" id="KW-0472">Membrane</keyword>
<keyword evidence="5" id="KW-0571">Peptide transport</keyword>